<organism evidence="1 2">
    <name type="scientific">Arctium lappa</name>
    <name type="common">Greater burdock</name>
    <name type="synonym">Lappa major</name>
    <dbReference type="NCBI Taxonomy" id="4217"/>
    <lineage>
        <taxon>Eukaryota</taxon>
        <taxon>Viridiplantae</taxon>
        <taxon>Streptophyta</taxon>
        <taxon>Embryophyta</taxon>
        <taxon>Tracheophyta</taxon>
        <taxon>Spermatophyta</taxon>
        <taxon>Magnoliopsida</taxon>
        <taxon>eudicotyledons</taxon>
        <taxon>Gunneridae</taxon>
        <taxon>Pentapetalae</taxon>
        <taxon>asterids</taxon>
        <taxon>campanulids</taxon>
        <taxon>Asterales</taxon>
        <taxon>Asteraceae</taxon>
        <taxon>Carduoideae</taxon>
        <taxon>Cardueae</taxon>
        <taxon>Arctiinae</taxon>
        <taxon>Arctium</taxon>
    </lineage>
</organism>
<evidence type="ECO:0000313" key="2">
    <source>
        <dbReference type="Proteomes" id="UP001055879"/>
    </source>
</evidence>
<gene>
    <name evidence="1" type="ORF">L6452_23924</name>
</gene>
<reference evidence="1 2" key="2">
    <citation type="journal article" date="2022" name="Mol. Ecol. Resour.">
        <title>The genomes of chicory, endive, great burdock and yacon provide insights into Asteraceae paleo-polyploidization history and plant inulin production.</title>
        <authorList>
            <person name="Fan W."/>
            <person name="Wang S."/>
            <person name="Wang H."/>
            <person name="Wang A."/>
            <person name="Jiang F."/>
            <person name="Liu H."/>
            <person name="Zhao H."/>
            <person name="Xu D."/>
            <person name="Zhang Y."/>
        </authorList>
    </citation>
    <scope>NUCLEOTIDE SEQUENCE [LARGE SCALE GENOMIC DNA]</scope>
    <source>
        <strain evidence="2">cv. Niubang</strain>
    </source>
</reference>
<comment type="caution">
    <text evidence="1">The sequence shown here is derived from an EMBL/GenBank/DDBJ whole genome shotgun (WGS) entry which is preliminary data.</text>
</comment>
<dbReference type="Proteomes" id="UP001055879">
    <property type="component" value="Linkage Group LG08"/>
</dbReference>
<keyword evidence="2" id="KW-1185">Reference proteome</keyword>
<name>A0ACB9A952_ARCLA</name>
<protein>
    <submittedName>
        <fullName evidence="1">Uncharacterized protein</fullName>
    </submittedName>
</protein>
<evidence type="ECO:0000313" key="1">
    <source>
        <dbReference type="EMBL" id="KAI3706291.1"/>
    </source>
</evidence>
<reference evidence="2" key="1">
    <citation type="journal article" date="2022" name="Mol. Ecol. Resour.">
        <title>The genomes of chicory, endive, great burdock and yacon provide insights into Asteraceae palaeo-polyploidization history and plant inulin production.</title>
        <authorList>
            <person name="Fan W."/>
            <person name="Wang S."/>
            <person name="Wang H."/>
            <person name="Wang A."/>
            <person name="Jiang F."/>
            <person name="Liu H."/>
            <person name="Zhao H."/>
            <person name="Xu D."/>
            <person name="Zhang Y."/>
        </authorList>
    </citation>
    <scope>NUCLEOTIDE SEQUENCE [LARGE SCALE GENOMIC DNA]</scope>
    <source>
        <strain evidence="2">cv. Niubang</strain>
    </source>
</reference>
<proteinExistence type="predicted"/>
<sequence>MGGGPGHIKPVKLDHNMTYIDFFIRKASKHLMDQNLLLQKPKPSFFLAAGTPFTLSLRVSLLSSFRKLD</sequence>
<dbReference type="EMBL" id="CM042054">
    <property type="protein sequence ID" value="KAI3706291.1"/>
    <property type="molecule type" value="Genomic_DNA"/>
</dbReference>
<accession>A0ACB9A952</accession>